<dbReference type="Gene3D" id="1.10.30.10">
    <property type="entry name" value="High mobility group box domain"/>
    <property type="match status" value="1"/>
</dbReference>
<evidence type="ECO:0000256" key="2">
    <source>
        <dbReference type="ARBA" id="ARBA00023125"/>
    </source>
</evidence>
<dbReference type="Proteomes" id="UP000887013">
    <property type="component" value="Unassembled WGS sequence"/>
</dbReference>
<keyword evidence="9" id="KW-1185">Reference proteome</keyword>
<comment type="subcellular location">
    <subcellularLocation>
        <location evidence="1">Nucleus</location>
    </subcellularLocation>
</comment>
<feature type="DNA-binding region" description="HMG box" evidence="4">
    <location>
        <begin position="45"/>
        <end position="113"/>
    </location>
</feature>
<dbReference type="AlphaFoldDB" id="A0A8X6TC98"/>
<dbReference type="GO" id="GO:0005634">
    <property type="term" value="C:nucleus"/>
    <property type="evidence" value="ECO:0007669"/>
    <property type="project" value="UniProtKB-SubCell"/>
</dbReference>
<dbReference type="SUPFAM" id="SSF47095">
    <property type="entry name" value="HMG-box"/>
    <property type="match status" value="1"/>
</dbReference>
<keyword evidence="5" id="KW-0175">Coiled coil</keyword>
<evidence type="ECO:0000256" key="4">
    <source>
        <dbReference type="PROSITE-ProRule" id="PRU00267"/>
    </source>
</evidence>
<evidence type="ECO:0000259" key="7">
    <source>
        <dbReference type="PROSITE" id="PS50118"/>
    </source>
</evidence>
<feature type="compositionally biased region" description="Low complexity" evidence="6">
    <location>
        <begin position="10"/>
        <end position="30"/>
    </location>
</feature>
<reference evidence="8" key="1">
    <citation type="submission" date="2020-08" db="EMBL/GenBank/DDBJ databases">
        <title>Multicomponent nature underlies the extraordinary mechanical properties of spider dragline silk.</title>
        <authorList>
            <person name="Kono N."/>
            <person name="Nakamura H."/>
            <person name="Mori M."/>
            <person name="Yoshida Y."/>
            <person name="Ohtoshi R."/>
            <person name="Malay A.D."/>
            <person name="Moran D.A.P."/>
            <person name="Tomita M."/>
            <person name="Numata K."/>
            <person name="Arakawa K."/>
        </authorList>
    </citation>
    <scope>NUCLEOTIDE SEQUENCE</scope>
</reference>
<accession>A0A8X6TC98</accession>
<dbReference type="GO" id="GO:0030182">
    <property type="term" value="P:neuron differentiation"/>
    <property type="evidence" value="ECO:0007669"/>
    <property type="project" value="TreeGrafter"/>
</dbReference>
<dbReference type="PANTHER" id="PTHR10270">
    <property type="entry name" value="SOX TRANSCRIPTION FACTOR"/>
    <property type="match status" value="1"/>
</dbReference>
<evidence type="ECO:0000256" key="1">
    <source>
        <dbReference type="ARBA" id="ARBA00004123"/>
    </source>
</evidence>
<dbReference type="EMBL" id="BMAW01054125">
    <property type="protein sequence ID" value="GFS94722.1"/>
    <property type="molecule type" value="Genomic_DNA"/>
</dbReference>
<protein>
    <submittedName>
        <fullName evidence="8">Transcription factor sem-2</fullName>
    </submittedName>
</protein>
<proteinExistence type="predicted"/>
<dbReference type="CDD" id="cd22029">
    <property type="entry name" value="HMG-box_SoxC"/>
    <property type="match status" value="1"/>
</dbReference>
<dbReference type="SMART" id="SM00398">
    <property type="entry name" value="HMG"/>
    <property type="match status" value="1"/>
</dbReference>
<dbReference type="InterPro" id="IPR036910">
    <property type="entry name" value="HMG_box_dom_sf"/>
</dbReference>
<feature type="compositionally biased region" description="Polar residues" evidence="6">
    <location>
        <begin position="122"/>
        <end position="180"/>
    </location>
</feature>
<keyword evidence="3 4" id="KW-0539">Nucleus</keyword>
<dbReference type="InterPro" id="IPR050140">
    <property type="entry name" value="SRY-related_HMG-box_TF-like"/>
</dbReference>
<gene>
    <name evidence="8" type="primary">sem-2</name>
    <name evidence="8" type="ORF">NPIL_509641</name>
</gene>
<keyword evidence="2 4" id="KW-0238">DNA-binding</keyword>
<dbReference type="OrthoDB" id="6431152at2759"/>
<dbReference type="Pfam" id="PF00505">
    <property type="entry name" value="HMG_box"/>
    <property type="match status" value="1"/>
</dbReference>
<feature type="region of interest" description="Disordered" evidence="6">
    <location>
        <begin position="112"/>
        <end position="180"/>
    </location>
</feature>
<dbReference type="PROSITE" id="PS50118">
    <property type="entry name" value="HMG_BOX_2"/>
    <property type="match status" value="1"/>
</dbReference>
<feature type="domain" description="HMG box" evidence="7">
    <location>
        <begin position="45"/>
        <end position="113"/>
    </location>
</feature>
<organism evidence="8 9">
    <name type="scientific">Nephila pilipes</name>
    <name type="common">Giant wood spider</name>
    <name type="synonym">Nephila maculata</name>
    <dbReference type="NCBI Taxonomy" id="299642"/>
    <lineage>
        <taxon>Eukaryota</taxon>
        <taxon>Metazoa</taxon>
        <taxon>Ecdysozoa</taxon>
        <taxon>Arthropoda</taxon>
        <taxon>Chelicerata</taxon>
        <taxon>Arachnida</taxon>
        <taxon>Araneae</taxon>
        <taxon>Araneomorphae</taxon>
        <taxon>Entelegynae</taxon>
        <taxon>Araneoidea</taxon>
        <taxon>Nephilidae</taxon>
        <taxon>Nephila</taxon>
    </lineage>
</organism>
<dbReference type="GO" id="GO:0007420">
    <property type="term" value="P:brain development"/>
    <property type="evidence" value="ECO:0007669"/>
    <property type="project" value="TreeGrafter"/>
</dbReference>
<dbReference type="GO" id="GO:0000978">
    <property type="term" value="F:RNA polymerase II cis-regulatory region sequence-specific DNA binding"/>
    <property type="evidence" value="ECO:0007669"/>
    <property type="project" value="TreeGrafter"/>
</dbReference>
<evidence type="ECO:0000256" key="3">
    <source>
        <dbReference type="ARBA" id="ARBA00023242"/>
    </source>
</evidence>
<evidence type="ECO:0000313" key="9">
    <source>
        <dbReference type="Proteomes" id="UP000887013"/>
    </source>
</evidence>
<feature type="coiled-coil region" evidence="5">
    <location>
        <begin position="357"/>
        <end position="384"/>
    </location>
</feature>
<feature type="region of interest" description="Disordered" evidence="6">
    <location>
        <begin position="1"/>
        <end position="34"/>
    </location>
</feature>
<comment type="caution">
    <text evidence="8">The sequence shown here is derived from an EMBL/GenBank/DDBJ whole genome shotgun (WGS) entry which is preliminary data.</text>
</comment>
<sequence length="414" mass="46853">MEPDQDLLSDNDTSSSTFGSFSSPSNSSTPYTDATNCKKKILSHIKRPMNPFMVWSQMARKKIVERQPNMHNAEISIQLGMKWKQLTLEERKPFIEEAARLRQLHIQEYPDYKYKPKKRQKSCTTPGSKKKNNGNCASPGNHSSPNSSTNISTVSSPTVTHTRSPSLNSESYLSNPSPDVSSPFKNIEKLLLSDSKVSKPMTSSNTSQSIISNVSKDAQVSPNVSHHGKKHTNELLKVGNTENLDIAKKNSDVSNSPPKQFSHFENKITIDKKFRENLRGTKITPLEEVFCNRLTSTESINSSLSMYHDKPSPKKKSIKLQIDRMYTSGSVCALANASKQEWSETFDFLVDNTHYNSKDAVKEIKKLAQEYRTLKDECDKSDSEFDFSEYKIPDLSEALGEYWIDTEDKFSMEF</sequence>
<dbReference type="GO" id="GO:0000122">
    <property type="term" value="P:negative regulation of transcription by RNA polymerase II"/>
    <property type="evidence" value="ECO:0007669"/>
    <property type="project" value="TreeGrafter"/>
</dbReference>
<evidence type="ECO:0000313" key="8">
    <source>
        <dbReference type="EMBL" id="GFS94722.1"/>
    </source>
</evidence>
<evidence type="ECO:0000256" key="6">
    <source>
        <dbReference type="SAM" id="MobiDB-lite"/>
    </source>
</evidence>
<dbReference type="FunFam" id="1.10.30.10:FF:000002">
    <property type="entry name" value="transcription factor Sox-2"/>
    <property type="match status" value="1"/>
</dbReference>
<name>A0A8X6TC98_NEPPI</name>
<evidence type="ECO:0000256" key="5">
    <source>
        <dbReference type="SAM" id="Coils"/>
    </source>
</evidence>
<dbReference type="GO" id="GO:0001228">
    <property type="term" value="F:DNA-binding transcription activator activity, RNA polymerase II-specific"/>
    <property type="evidence" value="ECO:0007669"/>
    <property type="project" value="TreeGrafter"/>
</dbReference>
<dbReference type="InterPro" id="IPR009071">
    <property type="entry name" value="HMG_box_dom"/>
</dbReference>
<dbReference type="PANTHER" id="PTHR10270:SF323">
    <property type="entry name" value="TRANSCRIPTION FACTOR SOX-14-RELATED"/>
    <property type="match status" value="1"/>
</dbReference>